<accession>A0ABM6RLP1</accession>
<sequence>MVIVCSPIEFASFLRSGQLYSLLEALTVNNLLNTPPGVFKTGCINSDIINSINVPTFKK</sequence>
<evidence type="ECO:0000313" key="2">
    <source>
        <dbReference type="Proteomes" id="UP000057088"/>
    </source>
</evidence>
<name>A0ABM6RLP1_VIBFL</name>
<proteinExistence type="predicted"/>
<protein>
    <submittedName>
        <fullName evidence="1">Uncharacterized protein</fullName>
    </submittedName>
</protein>
<dbReference type="Proteomes" id="UP000057088">
    <property type="component" value="Chromosome 2"/>
</dbReference>
<dbReference type="EMBL" id="CP014035">
    <property type="protein sequence ID" value="AUV47421.1"/>
    <property type="molecule type" value="Genomic_DNA"/>
</dbReference>
<organism evidence="1 2">
    <name type="scientific">Vibrio fluvialis</name>
    <dbReference type="NCBI Taxonomy" id="676"/>
    <lineage>
        <taxon>Bacteria</taxon>
        <taxon>Pseudomonadati</taxon>
        <taxon>Pseudomonadota</taxon>
        <taxon>Gammaproteobacteria</taxon>
        <taxon>Vibrionales</taxon>
        <taxon>Vibrionaceae</taxon>
        <taxon>Vibrio</taxon>
    </lineage>
</organism>
<gene>
    <name evidence="1" type="ORF">AL536_22580</name>
</gene>
<keyword evidence="2" id="KW-1185">Reference proteome</keyword>
<reference evidence="2" key="1">
    <citation type="submission" date="2015-12" db="EMBL/GenBank/DDBJ databases">
        <title>FDA dAtabase for Regulatory Grade micrObial Sequences (FDA-ARGOS): Supporting development and validation of Infectious Disease Dx tests.</title>
        <authorList>
            <person name="Hoffmann M."/>
            <person name="Allard M."/>
            <person name="Evans P."/>
            <person name="Brown E."/>
            <person name="Tallon L.J."/>
            <person name="Sadzewicz L."/>
            <person name="Sengamalay N."/>
            <person name="Ott S."/>
            <person name="Godinez A."/>
            <person name="Nagaraj S."/>
            <person name="Vyas G."/>
            <person name="Aluvathingal J."/>
            <person name="Nadendla S."/>
            <person name="Geyer C."/>
            <person name="Sichtig H."/>
        </authorList>
    </citation>
    <scope>NUCLEOTIDE SEQUENCE [LARGE SCALE GENOMIC DNA]</scope>
    <source>
        <strain evidence="2">ATCC 33809</strain>
    </source>
</reference>
<evidence type="ECO:0000313" key="1">
    <source>
        <dbReference type="EMBL" id="AUV47421.1"/>
    </source>
</evidence>